<evidence type="ECO:0000256" key="2">
    <source>
        <dbReference type="ARBA" id="ARBA00024438"/>
    </source>
</evidence>
<accession>A0ABZ0KUG9</accession>
<keyword evidence="3" id="KW-0812">Transmembrane</keyword>
<organism evidence="5 6">
    <name type="scientific">Sporosarcina jeotgali</name>
    <dbReference type="NCBI Taxonomy" id="3020056"/>
    <lineage>
        <taxon>Bacteria</taxon>
        <taxon>Bacillati</taxon>
        <taxon>Bacillota</taxon>
        <taxon>Bacilli</taxon>
        <taxon>Bacillales</taxon>
        <taxon>Caryophanaceae</taxon>
        <taxon>Sporosarcina</taxon>
    </lineage>
</organism>
<dbReference type="InterPro" id="IPR041916">
    <property type="entry name" value="Anti_sigma_zinc_sf"/>
</dbReference>
<reference evidence="5 6" key="1">
    <citation type="submission" date="2023-01" db="EMBL/GenBank/DDBJ databases">
        <title>Sporosarcina sp. nov., isolated from Korean tranditional fermented seafood 'Jeotgal'.</title>
        <authorList>
            <person name="Yang A.-I."/>
        </authorList>
    </citation>
    <scope>NUCLEOTIDE SEQUENCE [LARGE SCALE GENOMIC DNA]</scope>
    <source>
        <strain evidence="5 6">B2O-1</strain>
    </source>
</reference>
<comment type="similarity">
    <text evidence="1">Belongs to the zinc-associated anti-sigma factor (ZAS) superfamily. Anti-sigma-W factor family.</text>
</comment>
<dbReference type="Pfam" id="PF13490">
    <property type="entry name" value="zf-HC2"/>
    <property type="match status" value="1"/>
</dbReference>
<dbReference type="EMBL" id="CP116341">
    <property type="protein sequence ID" value="WOV84067.1"/>
    <property type="molecule type" value="Genomic_DNA"/>
</dbReference>
<keyword evidence="3" id="KW-0472">Membrane</keyword>
<dbReference type="InterPro" id="IPR027383">
    <property type="entry name" value="Znf_put"/>
</dbReference>
<keyword evidence="3" id="KW-1133">Transmembrane helix</keyword>
<evidence type="ECO:0000256" key="1">
    <source>
        <dbReference type="ARBA" id="ARBA00024353"/>
    </source>
</evidence>
<evidence type="ECO:0000313" key="6">
    <source>
        <dbReference type="Proteomes" id="UP001303532"/>
    </source>
</evidence>
<dbReference type="Proteomes" id="UP001303532">
    <property type="component" value="Chromosome"/>
</dbReference>
<name>A0ABZ0KUG9_9BACL</name>
<protein>
    <recommendedName>
        <fullName evidence="2">Anti-sigma-W factor RsiW</fullName>
    </recommendedName>
</protein>
<feature type="transmembrane region" description="Helical" evidence="3">
    <location>
        <begin position="92"/>
        <end position="112"/>
    </location>
</feature>
<feature type="domain" description="Putative zinc-finger" evidence="4">
    <location>
        <begin position="7"/>
        <end position="39"/>
    </location>
</feature>
<evidence type="ECO:0000313" key="5">
    <source>
        <dbReference type="EMBL" id="WOV84067.1"/>
    </source>
</evidence>
<dbReference type="RefSeq" id="WP_323691749.1">
    <property type="nucleotide sequence ID" value="NZ_CP116341.1"/>
</dbReference>
<evidence type="ECO:0000259" key="4">
    <source>
        <dbReference type="Pfam" id="PF13490"/>
    </source>
</evidence>
<keyword evidence="6" id="KW-1185">Reference proteome</keyword>
<proteinExistence type="inferred from homology"/>
<evidence type="ECO:0000256" key="3">
    <source>
        <dbReference type="SAM" id="Phobius"/>
    </source>
</evidence>
<dbReference type="Gene3D" id="1.10.10.1320">
    <property type="entry name" value="Anti-sigma factor, zinc-finger domain"/>
    <property type="match status" value="1"/>
</dbReference>
<gene>
    <name evidence="5" type="ORF">PGH26_14530</name>
</gene>
<sequence>MTNCPIEVVQYMHEYLDGEISPDEEQVLNEHLESCGECQKLFDELSDAVALLEHAEPMQAPDGFAEGVMARLPQSIQQKKKKGVNRWLRKHPLLSAAALFLILMSAALFSSYNTNEQFSVTMQPNLIIEGDTVVVPAGEVIKGDLVVKNGDLRIEGQVDGNVTVIRGEKYMASTAVVTGNIEEIDELFDWMWYKIKTAFKGLTPDKTEKEESE</sequence>